<proteinExistence type="predicted"/>
<dbReference type="AlphaFoldDB" id="A0A420J583"/>
<feature type="non-terminal residue" evidence="1">
    <location>
        <position position="1"/>
    </location>
</feature>
<comment type="caution">
    <text evidence="1">The sequence shown here is derived from an EMBL/GenBank/DDBJ whole genome shotgun (WGS) entry which is preliminary data.</text>
</comment>
<evidence type="ECO:0000313" key="2">
    <source>
        <dbReference type="Proteomes" id="UP000285405"/>
    </source>
</evidence>
<protein>
    <submittedName>
        <fullName evidence="1">Uncharacterized protein</fullName>
    </submittedName>
</protein>
<evidence type="ECO:0000313" key="1">
    <source>
        <dbReference type="EMBL" id="RKF81979.1"/>
    </source>
</evidence>
<accession>A0A420J583</accession>
<organism evidence="1 2">
    <name type="scientific">Golovinomyces cichoracearum</name>
    <dbReference type="NCBI Taxonomy" id="62708"/>
    <lineage>
        <taxon>Eukaryota</taxon>
        <taxon>Fungi</taxon>
        <taxon>Dikarya</taxon>
        <taxon>Ascomycota</taxon>
        <taxon>Pezizomycotina</taxon>
        <taxon>Leotiomycetes</taxon>
        <taxon>Erysiphales</taxon>
        <taxon>Erysiphaceae</taxon>
        <taxon>Golovinomyces</taxon>
    </lineage>
</organism>
<reference evidence="1 2" key="1">
    <citation type="journal article" date="2018" name="BMC Genomics">
        <title>Comparative genome analyses reveal sequence features reflecting distinct modes of host-adaptation between dicot and monocot powdery mildew.</title>
        <authorList>
            <person name="Wu Y."/>
            <person name="Ma X."/>
            <person name="Pan Z."/>
            <person name="Kale S.D."/>
            <person name="Song Y."/>
            <person name="King H."/>
            <person name="Zhang Q."/>
            <person name="Presley C."/>
            <person name="Deng X."/>
            <person name="Wei C.I."/>
            <person name="Xiao S."/>
        </authorList>
    </citation>
    <scope>NUCLEOTIDE SEQUENCE [LARGE SCALE GENOMIC DNA]</scope>
    <source>
        <strain evidence="1">UCSC1</strain>
    </source>
</reference>
<feature type="non-terminal residue" evidence="1">
    <location>
        <position position="89"/>
    </location>
</feature>
<name>A0A420J583_9PEZI</name>
<dbReference type="EMBL" id="MCBR01001959">
    <property type="protein sequence ID" value="RKF81979.1"/>
    <property type="molecule type" value="Genomic_DNA"/>
</dbReference>
<gene>
    <name evidence="1" type="ORF">GcC1_019046</name>
</gene>
<sequence>ILGDISKTSLQLLSPRRGTKETAWHATYKCTGIYHCKYTHPDILSTCAAYDRPTIETINSLRKRSGRQIQPGPIQDLLRQHTEAYFNAF</sequence>
<dbReference type="Proteomes" id="UP000285405">
    <property type="component" value="Unassembled WGS sequence"/>
</dbReference>